<evidence type="ECO:0000256" key="1">
    <source>
        <dbReference type="ARBA" id="ARBA00022603"/>
    </source>
</evidence>
<gene>
    <name evidence="5" type="primary">COQ3</name>
    <name evidence="7" type="ORF">C8A03DRAFT_18285</name>
</gene>
<evidence type="ECO:0000256" key="4">
    <source>
        <dbReference type="ARBA" id="ARBA00022691"/>
    </source>
</evidence>
<keyword evidence="2 5" id="KW-0808">Transferase</keyword>
<sequence>MRPLLRHGPRLSRPARPLWRTAARVAQSTPAAGPCRPSQRSRQLSTTPALQHTHPASASASSSSVNETEISHFSALAASWWDPHGPSRPLHLMNPLRHDFIRTCLSSSPSSSSSPPALRYLDVGCGGGIFAESAARLPSTLSVTAIDPSPTILAVARAHARRDPALGLGKKLVYLNETIESLPVPESPAEGFDVVSLFEVIEHVDYPAAFLDRVGQFVRPGGWLVLSTIARTWTSWVTTNLVAEDLLGMVPKGTHDWNKYINERELRGYFDGQDGVWGVPMVMGVVYVPGLGWKEVRGSEEVGNYFFGVQRVA</sequence>
<dbReference type="EC" id="2.1.1.-" evidence="5"/>
<comment type="catalytic activity">
    <reaction evidence="5">
        <text>a 3,4-dihydroxy-5-(all-trans-polyprenyl)benzoate + S-adenosyl-L-methionine = a 4-hydroxy-3-methoxy-5-(all-trans-polyprenyl)benzoate + S-adenosyl-L-homocysteine + H(+)</text>
        <dbReference type="Rhea" id="RHEA:44452"/>
        <dbReference type="Rhea" id="RHEA-COMP:10930"/>
        <dbReference type="Rhea" id="RHEA-COMP:10931"/>
        <dbReference type="ChEBI" id="CHEBI:15378"/>
        <dbReference type="ChEBI" id="CHEBI:57856"/>
        <dbReference type="ChEBI" id="CHEBI:59789"/>
        <dbReference type="ChEBI" id="CHEBI:64694"/>
        <dbReference type="ChEBI" id="CHEBI:84443"/>
        <dbReference type="EC" id="2.1.1.114"/>
    </reaction>
</comment>
<evidence type="ECO:0000256" key="5">
    <source>
        <dbReference type="HAMAP-Rule" id="MF_03190"/>
    </source>
</evidence>
<dbReference type="EC" id="2.1.1.64" evidence="5"/>
<dbReference type="PANTHER" id="PTHR43464">
    <property type="entry name" value="METHYLTRANSFERASE"/>
    <property type="match status" value="1"/>
</dbReference>
<comment type="subunit">
    <text evidence="5">Component of a multi-subunit COQ enzyme complex, composed of at least COQ3, COQ4, COQ5, COQ6, COQ7 and COQ9.</text>
</comment>
<reference evidence="7" key="2">
    <citation type="submission" date="2023-05" db="EMBL/GenBank/DDBJ databases">
        <authorList>
            <consortium name="Lawrence Berkeley National Laboratory"/>
            <person name="Steindorff A."/>
            <person name="Hensen N."/>
            <person name="Bonometti L."/>
            <person name="Westerberg I."/>
            <person name="Brannstrom I.O."/>
            <person name="Guillou S."/>
            <person name="Cros-Aarteil S."/>
            <person name="Calhoun S."/>
            <person name="Haridas S."/>
            <person name="Kuo A."/>
            <person name="Mondo S."/>
            <person name="Pangilinan J."/>
            <person name="Riley R."/>
            <person name="Labutti K."/>
            <person name="Andreopoulos B."/>
            <person name="Lipzen A."/>
            <person name="Chen C."/>
            <person name="Yanf M."/>
            <person name="Daum C."/>
            <person name="Ng V."/>
            <person name="Clum A."/>
            <person name="Ohm R."/>
            <person name="Martin F."/>
            <person name="Silar P."/>
            <person name="Natvig D."/>
            <person name="Lalanne C."/>
            <person name="Gautier V."/>
            <person name="Ament-Velasquez S.L."/>
            <person name="Kruys A."/>
            <person name="Hutchinson M.I."/>
            <person name="Powell A.J."/>
            <person name="Barry K."/>
            <person name="Miller A.N."/>
            <person name="Grigoriev I.V."/>
            <person name="Debuchy R."/>
            <person name="Gladieux P."/>
            <person name="Thoren M.H."/>
            <person name="Johannesson H."/>
        </authorList>
    </citation>
    <scope>NUCLEOTIDE SEQUENCE</scope>
    <source>
        <strain evidence="7">CBS 532.94</strain>
    </source>
</reference>
<keyword evidence="8" id="KW-1185">Reference proteome</keyword>
<dbReference type="NCBIfam" id="TIGR01983">
    <property type="entry name" value="UbiG"/>
    <property type="match status" value="1"/>
</dbReference>
<dbReference type="CDD" id="cd02440">
    <property type="entry name" value="AdoMet_MTases"/>
    <property type="match status" value="1"/>
</dbReference>
<keyword evidence="1 5" id="KW-0489">Methyltransferase</keyword>
<comment type="subcellular location">
    <subcellularLocation>
        <location evidence="5">Mitochondrion inner membrane</location>
        <topology evidence="5">Peripheral membrane protein</topology>
        <orientation evidence="5">Matrix side</orientation>
    </subcellularLocation>
</comment>
<feature type="binding site" evidence="5">
    <location>
        <position position="202"/>
    </location>
    <ligand>
        <name>Mg(2+)</name>
        <dbReference type="ChEBI" id="CHEBI:18420"/>
    </ligand>
</feature>
<comment type="similarity">
    <text evidence="5">Belongs to the class I-like SAM-binding methyltransferase superfamily. UbiG/COQ3 family.</text>
</comment>
<comment type="catalytic activity">
    <reaction evidence="5">
        <text>a 3-demethylubiquinol + S-adenosyl-L-methionine = a ubiquinol + S-adenosyl-L-homocysteine + H(+)</text>
        <dbReference type="Rhea" id="RHEA:44380"/>
        <dbReference type="Rhea" id="RHEA-COMP:9566"/>
        <dbReference type="Rhea" id="RHEA-COMP:10914"/>
        <dbReference type="ChEBI" id="CHEBI:15378"/>
        <dbReference type="ChEBI" id="CHEBI:17976"/>
        <dbReference type="ChEBI" id="CHEBI:57856"/>
        <dbReference type="ChEBI" id="CHEBI:59789"/>
        <dbReference type="ChEBI" id="CHEBI:84422"/>
        <dbReference type="EC" id="2.1.1.64"/>
    </reaction>
</comment>
<keyword evidence="5" id="KW-0460">Magnesium</keyword>
<evidence type="ECO:0000256" key="2">
    <source>
        <dbReference type="ARBA" id="ARBA00022679"/>
    </source>
</evidence>
<dbReference type="Pfam" id="PF13489">
    <property type="entry name" value="Methyltransf_23"/>
    <property type="match status" value="1"/>
</dbReference>
<comment type="pathway">
    <text evidence="5">Cofactor biosynthesis; ubiquinone biosynthesis.</text>
</comment>
<dbReference type="Proteomes" id="UP001303760">
    <property type="component" value="Unassembled WGS sequence"/>
</dbReference>
<dbReference type="Gene3D" id="3.40.50.150">
    <property type="entry name" value="Vaccinia Virus protein VP39"/>
    <property type="match status" value="1"/>
</dbReference>
<dbReference type="SUPFAM" id="SSF53335">
    <property type="entry name" value="S-adenosyl-L-methionine-dependent methyltransferases"/>
    <property type="match status" value="1"/>
</dbReference>
<dbReference type="InterPro" id="IPR029063">
    <property type="entry name" value="SAM-dependent_MTases_sf"/>
</dbReference>
<dbReference type="GO" id="GO:0031314">
    <property type="term" value="C:extrinsic component of mitochondrial inner membrane"/>
    <property type="evidence" value="ECO:0007669"/>
    <property type="project" value="UniProtKB-UniRule"/>
</dbReference>
<reference evidence="7" key="1">
    <citation type="journal article" date="2023" name="Mol. Phylogenet. Evol.">
        <title>Genome-scale phylogeny and comparative genomics of the fungal order Sordariales.</title>
        <authorList>
            <person name="Hensen N."/>
            <person name="Bonometti L."/>
            <person name="Westerberg I."/>
            <person name="Brannstrom I.O."/>
            <person name="Guillou S."/>
            <person name="Cros-Aarteil S."/>
            <person name="Calhoun S."/>
            <person name="Haridas S."/>
            <person name="Kuo A."/>
            <person name="Mondo S."/>
            <person name="Pangilinan J."/>
            <person name="Riley R."/>
            <person name="LaButti K."/>
            <person name="Andreopoulos B."/>
            <person name="Lipzen A."/>
            <person name="Chen C."/>
            <person name="Yan M."/>
            <person name="Daum C."/>
            <person name="Ng V."/>
            <person name="Clum A."/>
            <person name="Steindorff A."/>
            <person name="Ohm R.A."/>
            <person name="Martin F."/>
            <person name="Silar P."/>
            <person name="Natvig D.O."/>
            <person name="Lalanne C."/>
            <person name="Gautier V."/>
            <person name="Ament-Velasquez S.L."/>
            <person name="Kruys A."/>
            <person name="Hutchinson M.I."/>
            <person name="Powell A.J."/>
            <person name="Barry K."/>
            <person name="Miller A.N."/>
            <person name="Grigoriev I.V."/>
            <person name="Debuchy R."/>
            <person name="Gladieux P."/>
            <person name="Hiltunen Thoren M."/>
            <person name="Johannesson H."/>
        </authorList>
    </citation>
    <scope>NUCLEOTIDE SEQUENCE</scope>
    <source>
        <strain evidence="7">CBS 532.94</strain>
    </source>
</reference>
<keyword evidence="5" id="KW-0496">Mitochondrion</keyword>
<dbReference type="GO" id="GO:0061542">
    <property type="term" value="F:3-demethylubiquinol 3-O-methyltransferase activity"/>
    <property type="evidence" value="ECO:0007669"/>
    <property type="project" value="UniProtKB-UniRule"/>
</dbReference>
<evidence type="ECO:0000313" key="7">
    <source>
        <dbReference type="EMBL" id="KAK4234885.1"/>
    </source>
</evidence>
<feature type="region of interest" description="Disordered" evidence="6">
    <location>
        <begin position="24"/>
        <end position="65"/>
    </location>
</feature>
<dbReference type="InterPro" id="IPR010233">
    <property type="entry name" value="UbiG_MeTrfase"/>
</dbReference>
<keyword evidence="4 5" id="KW-0949">S-adenosyl-L-methionine</keyword>
<dbReference type="GO" id="GO:0010420">
    <property type="term" value="F:polyprenyldihydroxybenzoate methyltransferase activity"/>
    <property type="evidence" value="ECO:0007669"/>
    <property type="project" value="UniProtKB-UniRule"/>
</dbReference>
<dbReference type="GO" id="GO:0032259">
    <property type="term" value="P:methylation"/>
    <property type="evidence" value="ECO:0007669"/>
    <property type="project" value="UniProtKB-KW"/>
</dbReference>
<dbReference type="EMBL" id="MU860318">
    <property type="protein sequence ID" value="KAK4234885.1"/>
    <property type="molecule type" value="Genomic_DNA"/>
</dbReference>
<keyword evidence="5" id="KW-0479">Metal-binding</keyword>
<feature type="binding site" evidence="5">
    <location>
        <position position="203"/>
    </location>
    <ligand>
        <name>Mg(2+)</name>
        <dbReference type="ChEBI" id="CHEBI:18420"/>
    </ligand>
</feature>
<feature type="binding site" evidence="5">
    <location>
        <position position="124"/>
    </location>
    <ligand>
        <name>S-adenosyl-L-methionine</name>
        <dbReference type="ChEBI" id="CHEBI:59789"/>
    </ligand>
</feature>
<name>A0AAN7C455_9PEZI</name>
<feature type="binding site" evidence="5">
    <location>
        <position position="147"/>
    </location>
    <ligand>
        <name>S-adenosyl-L-methionine</name>
        <dbReference type="ChEBI" id="CHEBI:59789"/>
    </ligand>
</feature>
<comment type="cofactor">
    <cofactor evidence="5">
        <name>Mg(2+)</name>
        <dbReference type="ChEBI" id="CHEBI:18420"/>
    </cofactor>
</comment>
<keyword evidence="5" id="KW-0472">Membrane</keyword>
<evidence type="ECO:0000256" key="6">
    <source>
        <dbReference type="SAM" id="MobiDB-lite"/>
    </source>
</evidence>
<feature type="binding site" evidence="5">
    <location>
        <position position="198"/>
    </location>
    <ligand>
        <name>S-adenosyl-L-methionine</name>
        <dbReference type="ChEBI" id="CHEBI:59789"/>
    </ligand>
</feature>
<keyword evidence="3 5" id="KW-0831">Ubiquinone biosynthesis</keyword>
<accession>A0AAN7C455</accession>
<organism evidence="7 8">
    <name type="scientific">Achaetomium macrosporum</name>
    <dbReference type="NCBI Taxonomy" id="79813"/>
    <lineage>
        <taxon>Eukaryota</taxon>
        <taxon>Fungi</taxon>
        <taxon>Dikarya</taxon>
        <taxon>Ascomycota</taxon>
        <taxon>Pezizomycotina</taxon>
        <taxon>Sordariomycetes</taxon>
        <taxon>Sordariomycetidae</taxon>
        <taxon>Sordariales</taxon>
        <taxon>Chaetomiaceae</taxon>
        <taxon>Achaetomium</taxon>
    </lineage>
</organism>
<comment type="function">
    <text evidence="5">O-methyltransferase required for two non-consecutive steps during ubiquinone biosynthesis. Catalyzes the 2 O-methylation of 3,4-dihydroxy-5-(all-trans-polyprenyl)benzoic acid into 4-hydroxy-3-methoxy-5-(all-trans-polyprenyl)benzoic acid. Also catalyzes the last step of ubiquinone biosynthesis by mediating methylation of 3-demethylubiquinone into ubiquinone. Also able to mediate the methylation of 3-demethylubiquinol into ubiquinol.</text>
</comment>
<feature type="compositionally biased region" description="Polar residues" evidence="6">
    <location>
        <begin position="38"/>
        <end position="50"/>
    </location>
</feature>
<comment type="caution">
    <text evidence="7">The sequence shown here is derived from an EMBL/GenBank/DDBJ whole genome shotgun (WGS) entry which is preliminary data.</text>
</comment>
<dbReference type="HAMAP" id="MF_00472">
    <property type="entry name" value="UbiG"/>
    <property type="match status" value="1"/>
</dbReference>
<dbReference type="GO" id="GO:0046872">
    <property type="term" value="F:metal ion binding"/>
    <property type="evidence" value="ECO:0007669"/>
    <property type="project" value="UniProtKB-KW"/>
</dbReference>
<dbReference type="EC" id="2.1.1.114" evidence="5"/>
<comment type="catalytic activity">
    <reaction evidence="5">
        <text>a 3-demethylubiquinone + S-adenosyl-L-methionine = a ubiquinone + S-adenosyl-L-homocysteine</text>
        <dbReference type="Rhea" id="RHEA:81215"/>
        <dbReference type="Rhea" id="RHEA-COMP:9565"/>
        <dbReference type="Rhea" id="RHEA-COMP:19654"/>
        <dbReference type="ChEBI" id="CHEBI:16389"/>
        <dbReference type="ChEBI" id="CHEBI:57856"/>
        <dbReference type="ChEBI" id="CHEBI:59789"/>
        <dbReference type="ChEBI" id="CHEBI:231825"/>
    </reaction>
</comment>
<protein>
    <recommendedName>
        <fullName evidence="5">Ubiquinone biosynthesis O-methyltransferase, mitochondrial</fullName>
    </recommendedName>
    <alternativeName>
        <fullName evidence="5">3-demethylubiquinol 3-O-methyltransferase</fullName>
        <ecNumber evidence="5">2.1.1.64</ecNumber>
    </alternativeName>
    <alternativeName>
        <fullName evidence="5">3-demethylubiquinone 3-O-methyltransferase</fullName>
        <ecNumber evidence="5">2.1.1.-</ecNumber>
    </alternativeName>
    <alternativeName>
        <fullName evidence="5">Polyprenyldihydroxybenzoate methyltransferase</fullName>
        <ecNumber evidence="5">2.1.1.114</ecNumber>
    </alternativeName>
</protein>
<proteinExistence type="inferred from homology"/>
<feature type="binding site" evidence="5">
    <location>
        <position position="97"/>
    </location>
    <ligand>
        <name>S-adenosyl-L-methionine</name>
        <dbReference type="ChEBI" id="CHEBI:59789"/>
    </ligand>
</feature>
<evidence type="ECO:0000256" key="3">
    <source>
        <dbReference type="ARBA" id="ARBA00022688"/>
    </source>
</evidence>
<feature type="binding site" evidence="5">
    <location>
        <position position="199"/>
    </location>
    <ligand>
        <name>Mg(2+)</name>
        <dbReference type="ChEBI" id="CHEBI:18420"/>
    </ligand>
</feature>
<dbReference type="AlphaFoldDB" id="A0AAN7C455"/>
<evidence type="ECO:0000313" key="8">
    <source>
        <dbReference type="Proteomes" id="UP001303760"/>
    </source>
</evidence>
<dbReference type="PANTHER" id="PTHR43464:SF19">
    <property type="entry name" value="UBIQUINONE BIOSYNTHESIS O-METHYLTRANSFERASE, MITOCHONDRIAL"/>
    <property type="match status" value="1"/>
</dbReference>
<keyword evidence="5" id="KW-0999">Mitochondrion inner membrane</keyword>